<protein>
    <recommendedName>
        <fullName evidence="3">F-box domain-containing protein</fullName>
    </recommendedName>
</protein>
<proteinExistence type="predicted"/>
<dbReference type="Proteomes" id="UP001212997">
    <property type="component" value="Unassembled WGS sequence"/>
</dbReference>
<comment type="caution">
    <text evidence="1">The sequence shown here is derived from an EMBL/GenBank/DDBJ whole genome shotgun (WGS) entry which is preliminary data.</text>
</comment>
<dbReference type="AlphaFoldDB" id="A0AAD5V0D9"/>
<dbReference type="SUPFAM" id="SSF52047">
    <property type="entry name" value="RNI-like"/>
    <property type="match status" value="1"/>
</dbReference>
<organism evidence="1 2">
    <name type="scientific">Meripilus lineatus</name>
    <dbReference type="NCBI Taxonomy" id="2056292"/>
    <lineage>
        <taxon>Eukaryota</taxon>
        <taxon>Fungi</taxon>
        <taxon>Dikarya</taxon>
        <taxon>Basidiomycota</taxon>
        <taxon>Agaricomycotina</taxon>
        <taxon>Agaricomycetes</taxon>
        <taxon>Polyporales</taxon>
        <taxon>Meripilaceae</taxon>
        <taxon>Meripilus</taxon>
    </lineage>
</organism>
<accession>A0AAD5V0D9</accession>
<reference evidence="1" key="1">
    <citation type="submission" date="2022-07" db="EMBL/GenBank/DDBJ databases">
        <title>Genome Sequence of Physisporinus lineatus.</title>
        <authorList>
            <person name="Buettner E."/>
        </authorList>
    </citation>
    <scope>NUCLEOTIDE SEQUENCE</scope>
    <source>
        <strain evidence="1">VT162</strain>
    </source>
</reference>
<sequence length="512" mass="57921">MEAWSWLRDLLPRKRDTATSLGWSHRRVVAWHLRLDALTSAFTASPEEPEQRSRMTIAQLPPDILIRISEELFEDDCLHALCSCALVNHEFHSAASRLLYRSVTLAPAFTNTINLKRRSQELNPQFIAALLPKNSAFVLELTINGFLLSRPAPLNAFSQTLKDAIQQWINLCSFTLTPSTYPSDLVETIIPQISKCSHLRELTVGSLCGSDENAHLLVQILGLESLTIQDPKSAILQLLPEWLDRLKGTLISLGLQNNCGSVTPGVLRSLAVSLKQIQSLTLGLSYSLTNDDVFSFLNELSMLQDLQLDYYMQLRPPTTQVYLPNLRSFTIRHKKITDRTGTPYLSRWIRQVASQSPIEELVLLTERGYPSGATVNLDGVVQHLRSRHHTTLRVLNMNPSYVRKKTLRKLFSDCPHLEEVGVGIHASLLEELPKLLDSGSQLRTLTLNTPMLRHSRARLGREKVEEVMSGRPSPLHQIRLNRSRWKGAWATTPEGIVEFVVEERPNDNRSTW</sequence>
<gene>
    <name evidence="1" type="ORF">NLI96_g6777</name>
</gene>
<evidence type="ECO:0008006" key="3">
    <source>
        <dbReference type="Google" id="ProtNLM"/>
    </source>
</evidence>
<keyword evidence="2" id="KW-1185">Reference proteome</keyword>
<name>A0AAD5V0D9_9APHY</name>
<evidence type="ECO:0000313" key="1">
    <source>
        <dbReference type="EMBL" id="KAJ3482735.1"/>
    </source>
</evidence>
<dbReference type="InterPro" id="IPR032675">
    <property type="entry name" value="LRR_dom_sf"/>
</dbReference>
<dbReference type="Gene3D" id="3.80.10.10">
    <property type="entry name" value="Ribonuclease Inhibitor"/>
    <property type="match status" value="1"/>
</dbReference>
<dbReference type="EMBL" id="JANAWD010000259">
    <property type="protein sequence ID" value="KAJ3482735.1"/>
    <property type="molecule type" value="Genomic_DNA"/>
</dbReference>
<evidence type="ECO:0000313" key="2">
    <source>
        <dbReference type="Proteomes" id="UP001212997"/>
    </source>
</evidence>